<reference evidence="2" key="1">
    <citation type="journal article" date="2023" name="G3 (Bethesda)">
        <title>Genome assembly and association tests identify interacting loci associated with vigor, precocity, and sex in interspecific pistachio rootstocks.</title>
        <authorList>
            <person name="Palmer W."/>
            <person name="Jacygrad E."/>
            <person name="Sagayaradj S."/>
            <person name="Cavanaugh K."/>
            <person name="Han R."/>
            <person name="Bertier L."/>
            <person name="Beede B."/>
            <person name="Kafkas S."/>
            <person name="Golino D."/>
            <person name="Preece J."/>
            <person name="Michelmore R."/>
        </authorList>
    </citation>
    <scope>NUCLEOTIDE SEQUENCE [LARGE SCALE GENOMIC DNA]</scope>
</reference>
<dbReference type="Proteomes" id="UP001164250">
    <property type="component" value="Chromosome 4"/>
</dbReference>
<dbReference type="EMBL" id="CM047900">
    <property type="protein sequence ID" value="KAJ0099626.1"/>
    <property type="molecule type" value="Genomic_DNA"/>
</dbReference>
<name>A0ACC1BKX2_9ROSI</name>
<evidence type="ECO:0000313" key="1">
    <source>
        <dbReference type="EMBL" id="KAJ0099626.1"/>
    </source>
</evidence>
<organism evidence="1 2">
    <name type="scientific">Pistacia atlantica</name>
    <dbReference type="NCBI Taxonomy" id="434234"/>
    <lineage>
        <taxon>Eukaryota</taxon>
        <taxon>Viridiplantae</taxon>
        <taxon>Streptophyta</taxon>
        <taxon>Embryophyta</taxon>
        <taxon>Tracheophyta</taxon>
        <taxon>Spermatophyta</taxon>
        <taxon>Magnoliopsida</taxon>
        <taxon>eudicotyledons</taxon>
        <taxon>Gunneridae</taxon>
        <taxon>Pentapetalae</taxon>
        <taxon>rosids</taxon>
        <taxon>malvids</taxon>
        <taxon>Sapindales</taxon>
        <taxon>Anacardiaceae</taxon>
        <taxon>Pistacia</taxon>
    </lineage>
</organism>
<protein>
    <submittedName>
        <fullName evidence="1">Uncharacterized protein</fullName>
    </submittedName>
</protein>
<evidence type="ECO:0000313" key="2">
    <source>
        <dbReference type="Proteomes" id="UP001164250"/>
    </source>
</evidence>
<proteinExistence type="predicted"/>
<sequence length="262" mass="29462">MAELINRPEVFKKLRDEIELVVGFSRLVKESDVQKLPYLQAIVKESLRLHPPAPIVFRECITDCKIKGFDVKAKTKTLGQDFRYLPYVGGRRGCSGAAHAHSVMHATIAALVQCFDWKVKGGEKIDIIVGSGFSGAMATRHQRPSDGPWENSLPSKSLEETEKRDQFSSGKLGTNRLVKESDIPNLPYLRAVIREALRLHPSTPLIIRECAGDCKVNGYTVKSKDRVVINVYIIMRDPDSWANPDDFMPERFLESSEKIGEH</sequence>
<accession>A0ACC1BKX2</accession>
<keyword evidence="2" id="KW-1185">Reference proteome</keyword>
<comment type="caution">
    <text evidence="1">The sequence shown here is derived from an EMBL/GenBank/DDBJ whole genome shotgun (WGS) entry which is preliminary data.</text>
</comment>
<gene>
    <name evidence="1" type="ORF">Patl1_20625</name>
</gene>